<dbReference type="SUPFAM" id="SSF140490">
    <property type="entry name" value="Nqo1C-terminal domain-like"/>
    <property type="match status" value="1"/>
</dbReference>
<name>A0A5P2B2C9_STRVZ</name>
<dbReference type="PROSITE" id="PS00645">
    <property type="entry name" value="COMPLEX1_51K_2"/>
    <property type="match status" value="1"/>
</dbReference>
<evidence type="ECO:0000256" key="1">
    <source>
        <dbReference type="ARBA" id="ARBA00007523"/>
    </source>
</evidence>
<dbReference type="GO" id="GO:0008137">
    <property type="term" value="F:NADH dehydrogenase (ubiquinone) activity"/>
    <property type="evidence" value="ECO:0007669"/>
    <property type="project" value="InterPro"/>
</dbReference>
<sequence>MTGRTPGEPGRRPDALRELTARHGGRGGLLPTALERARAGTAEEPGAWAPQVAAAAGLPAAAGLGPATFFADLAARRGERHVRVCTATACFASRGGQHLAEVERALGVVAGTGDETGSTSLQTVHCLGYCYAGPAALDGTLPRTGPDLAEQLGGRTEPRAPAIPAADTTGAPILLAGIVGGQSAWDEWHEAVAGLRPEEVREEITVSGLRGRGGAGFPVAEKWAAVAGMPEVVVVANGDEGDPGSYADRLLMEEDPERVLTGLALACFACGARRGIVLVRSEYPRAMARLRRAVERATESGDLARSVETAGPRPFVEIVEGAGSYVAGEETALIARLEGARGCARPRPPYPTDHGLWDTPTVVNNVETLAAVPWIVRHSGTAYARRGVGEETGTKLVCLSERFARPGAYEVELGTPVDEIVTRFGGGLKDGRELVALQIGGPLGGFLAGTALDVPLTTAALAEHGAALGHAGMVAFDAATDPYELLRHIWEFAADESCGACSPCRIGTRRGRELAQGRAGPGESYEGLARLMSEASLCAFGRRVPAAVRSLARAYGPALEGWDR</sequence>
<evidence type="ECO:0000256" key="3">
    <source>
        <dbReference type="ARBA" id="ARBA00022723"/>
    </source>
</evidence>
<accession>A0A5P2B2C9</accession>
<evidence type="ECO:0000259" key="6">
    <source>
        <dbReference type="SMART" id="SM00928"/>
    </source>
</evidence>
<dbReference type="EMBL" id="CP029194">
    <property type="protein sequence ID" value="QES23898.1"/>
    <property type="molecule type" value="Genomic_DNA"/>
</dbReference>
<dbReference type="SUPFAM" id="SSF52833">
    <property type="entry name" value="Thioredoxin-like"/>
    <property type="match status" value="1"/>
</dbReference>
<proteinExistence type="inferred from homology"/>
<comment type="similarity">
    <text evidence="1">Belongs to the complex I 51 kDa subunit family.</text>
</comment>
<dbReference type="Gene3D" id="3.40.50.11540">
    <property type="entry name" value="NADH-ubiquinone oxidoreductase 51kDa subunit"/>
    <property type="match status" value="1"/>
</dbReference>
<dbReference type="OrthoDB" id="9805533at2"/>
<dbReference type="Gene3D" id="3.10.20.600">
    <property type="match status" value="1"/>
</dbReference>
<dbReference type="AlphaFoldDB" id="A0A5P2B2C9"/>
<dbReference type="InterPro" id="IPR037207">
    <property type="entry name" value="Nuop51_4Fe4S-bd_sf"/>
</dbReference>
<dbReference type="PANTHER" id="PTHR43578">
    <property type="entry name" value="NADH-QUINONE OXIDOREDUCTASE SUBUNIT F"/>
    <property type="match status" value="1"/>
</dbReference>
<dbReference type="InterPro" id="IPR019575">
    <property type="entry name" value="Nuop51_4Fe4S-bd"/>
</dbReference>
<dbReference type="InterPro" id="IPR001949">
    <property type="entry name" value="NADH-UbQ_OxRdtase_51kDa_CS"/>
</dbReference>
<dbReference type="SUPFAM" id="SSF142984">
    <property type="entry name" value="Nqo1 middle domain-like"/>
    <property type="match status" value="1"/>
</dbReference>
<dbReference type="GO" id="GO:0010181">
    <property type="term" value="F:FMN binding"/>
    <property type="evidence" value="ECO:0007669"/>
    <property type="project" value="InterPro"/>
</dbReference>
<evidence type="ECO:0000256" key="2">
    <source>
        <dbReference type="ARBA" id="ARBA00022485"/>
    </source>
</evidence>
<keyword evidence="5" id="KW-0411">Iron-sulfur</keyword>
<dbReference type="Pfam" id="PF01257">
    <property type="entry name" value="2Fe-2S_thioredx"/>
    <property type="match status" value="1"/>
</dbReference>
<dbReference type="InterPro" id="IPR011538">
    <property type="entry name" value="Nuo51_FMN-bd"/>
</dbReference>
<dbReference type="GO" id="GO:0051539">
    <property type="term" value="F:4 iron, 4 sulfur cluster binding"/>
    <property type="evidence" value="ECO:0007669"/>
    <property type="project" value="UniProtKB-KW"/>
</dbReference>
<dbReference type="PANTHER" id="PTHR43578:SF3">
    <property type="entry name" value="NADH-QUINONE OXIDOREDUCTASE SUBUNIT F"/>
    <property type="match status" value="1"/>
</dbReference>
<evidence type="ECO:0000256" key="4">
    <source>
        <dbReference type="ARBA" id="ARBA00023004"/>
    </source>
</evidence>
<evidence type="ECO:0000313" key="8">
    <source>
        <dbReference type="Proteomes" id="UP000324106"/>
    </source>
</evidence>
<dbReference type="Gene3D" id="3.40.30.10">
    <property type="entry name" value="Glutaredoxin"/>
    <property type="match status" value="1"/>
</dbReference>
<feature type="domain" description="NADH-ubiquinone oxidoreductase 51kDa subunit iron-sulphur binding" evidence="6">
    <location>
        <begin position="483"/>
        <end position="524"/>
    </location>
</feature>
<dbReference type="Proteomes" id="UP000324106">
    <property type="component" value="Chromosome"/>
</dbReference>
<gene>
    <name evidence="7" type="ORF">DEJ46_36245</name>
</gene>
<dbReference type="InterPro" id="IPR036249">
    <property type="entry name" value="Thioredoxin-like_sf"/>
</dbReference>
<dbReference type="Gene3D" id="1.20.1440.230">
    <property type="entry name" value="NADH-ubiquinone oxidoreductase 51kDa subunit, iron-sulphur binding domain"/>
    <property type="match status" value="1"/>
</dbReference>
<dbReference type="GO" id="GO:0046872">
    <property type="term" value="F:metal ion binding"/>
    <property type="evidence" value="ECO:0007669"/>
    <property type="project" value="UniProtKB-KW"/>
</dbReference>
<protein>
    <submittedName>
        <fullName evidence="7">Protein disulfide oxidoreductase</fullName>
    </submittedName>
</protein>
<keyword evidence="3" id="KW-0479">Metal-binding</keyword>
<organism evidence="7 8">
    <name type="scientific">Streptomyces venezuelae</name>
    <dbReference type="NCBI Taxonomy" id="54571"/>
    <lineage>
        <taxon>Bacteria</taxon>
        <taxon>Bacillati</taxon>
        <taxon>Actinomycetota</taxon>
        <taxon>Actinomycetes</taxon>
        <taxon>Kitasatosporales</taxon>
        <taxon>Streptomycetaceae</taxon>
        <taxon>Streptomyces</taxon>
    </lineage>
</organism>
<dbReference type="Pfam" id="PF10589">
    <property type="entry name" value="NADH_4Fe-4S"/>
    <property type="match status" value="1"/>
</dbReference>
<evidence type="ECO:0000256" key="5">
    <source>
        <dbReference type="ARBA" id="ARBA00023014"/>
    </source>
</evidence>
<evidence type="ECO:0000313" key="7">
    <source>
        <dbReference type="EMBL" id="QES23898.1"/>
    </source>
</evidence>
<dbReference type="Pfam" id="PF01512">
    <property type="entry name" value="Complex1_51K"/>
    <property type="match status" value="1"/>
</dbReference>
<dbReference type="InterPro" id="IPR037225">
    <property type="entry name" value="Nuo51_FMN-bd_sf"/>
</dbReference>
<dbReference type="SMART" id="SM00928">
    <property type="entry name" value="NADH_4Fe-4S"/>
    <property type="match status" value="1"/>
</dbReference>
<dbReference type="SUPFAM" id="SSF142019">
    <property type="entry name" value="Nqo1 FMN-binding domain-like"/>
    <property type="match status" value="1"/>
</dbReference>
<reference evidence="7 8" key="1">
    <citation type="submission" date="2018-05" db="EMBL/GenBank/DDBJ databases">
        <title>Streptomyces venezuelae.</title>
        <authorList>
            <person name="Kim W."/>
            <person name="Lee N."/>
            <person name="Cho B.-K."/>
        </authorList>
    </citation>
    <scope>NUCLEOTIDE SEQUENCE [LARGE SCALE GENOMIC DNA]</scope>
    <source>
        <strain evidence="7 8">ATCC 15068</strain>
    </source>
</reference>
<keyword evidence="2" id="KW-0004">4Fe-4S</keyword>
<keyword evidence="4" id="KW-0408">Iron</keyword>